<dbReference type="SUPFAM" id="SSF46689">
    <property type="entry name" value="Homeodomain-like"/>
    <property type="match status" value="1"/>
</dbReference>
<comment type="caution">
    <text evidence="5">The sequence shown here is derived from an EMBL/GenBank/DDBJ whole genome shotgun (WGS) entry which is preliminary data.</text>
</comment>
<dbReference type="Pfam" id="PF12833">
    <property type="entry name" value="HTH_18"/>
    <property type="match status" value="1"/>
</dbReference>
<gene>
    <name evidence="5" type="ORF">Y5S_03432</name>
</gene>
<dbReference type="eggNOG" id="COG2207">
    <property type="taxonomic scope" value="Bacteria"/>
</dbReference>
<sequence>MGFDLYSSTVLLLQNEGMNQPSPIPDSITTDRDHFISGVGLAQLYYGAERLGLPAAEILQRSGLDPATALQPMARVPTWQAEAFLRELLLTSQDELLGLHIGQQMMPAIFNTMTSLAFSATSLREAINFTTKYQALIGGNSGGFHLEQMDNGNMVLTASMVTQQPVLRRHLMTNLILLGTSMVRFITGQPNLTACRVEMEHNPVNDEEQSILESIFLCPVTFGATNNLVELDAHTLDLPINVFNDQRLIQAEAAAQQQLAEVQREQDLAGQIRWLARDLMLSGLPRRKTVADRLNISLRTLDRRMAEHGLSWQELLDDTRSQLACDYLKITDMTVAEINQRLGFSDTRSFQRRFQQWTGLTPSKYRDAL</sequence>
<dbReference type="InterPro" id="IPR009057">
    <property type="entry name" value="Homeodomain-like_sf"/>
</dbReference>
<accession>A0A095SFD9</accession>
<dbReference type="PRINTS" id="PR00032">
    <property type="entry name" value="HTHARAC"/>
</dbReference>
<dbReference type="InterPro" id="IPR018060">
    <property type="entry name" value="HTH_AraC"/>
</dbReference>
<keyword evidence="1" id="KW-0805">Transcription regulation</keyword>
<keyword evidence="6" id="KW-1185">Reference proteome</keyword>
<proteinExistence type="predicted"/>
<dbReference type="GO" id="GO:0005829">
    <property type="term" value="C:cytosol"/>
    <property type="evidence" value="ECO:0007669"/>
    <property type="project" value="TreeGrafter"/>
</dbReference>
<dbReference type="EMBL" id="ARXV01000019">
    <property type="protein sequence ID" value="KGD63277.1"/>
    <property type="molecule type" value="Genomic_DNA"/>
</dbReference>
<dbReference type="GO" id="GO:0003700">
    <property type="term" value="F:DNA-binding transcription factor activity"/>
    <property type="evidence" value="ECO:0007669"/>
    <property type="project" value="InterPro"/>
</dbReference>
<dbReference type="PROSITE" id="PS01124">
    <property type="entry name" value="HTH_ARAC_FAMILY_2"/>
    <property type="match status" value="1"/>
</dbReference>
<dbReference type="AlphaFoldDB" id="A0A095SFD9"/>
<evidence type="ECO:0000256" key="2">
    <source>
        <dbReference type="ARBA" id="ARBA00023125"/>
    </source>
</evidence>
<dbReference type="OrthoDB" id="5582699at2"/>
<dbReference type="PATRIC" id="fig|1177154.3.peg.3441"/>
<dbReference type="Pfam" id="PF12625">
    <property type="entry name" value="Arabinose_bd"/>
    <property type="match status" value="1"/>
</dbReference>
<evidence type="ECO:0000256" key="1">
    <source>
        <dbReference type="ARBA" id="ARBA00023015"/>
    </source>
</evidence>
<dbReference type="GO" id="GO:0000976">
    <property type="term" value="F:transcription cis-regulatory region binding"/>
    <property type="evidence" value="ECO:0007669"/>
    <property type="project" value="TreeGrafter"/>
</dbReference>
<name>A0A095SFD9_9GAMM</name>
<keyword evidence="3" id="KW-0804">Transcription</keyword>
<dbReference type="InterPro" id="IPR032687">
    <property type="entry name" value="AraC-type_N"/>
</dbReference>
<evidence type="ECO:0000313" key="6">
    <source>
        <dbReference type="Proteomes" id="UP000029444"/>
    </source>
</evidence>
<evidence type="ECO:0000256" key="3">
    <source>
        <dbReference type="ARBA" id="ARBA00023163"/>
    </source>
</evidence>
<evidence type="ECO:0000259" key="4">
    <source>
        <dbReference type="PROSITE" id="PS01124"/>
    </source>
</evidence>
<keyword evidence="2" id="KW-0238">DNA-binding</keyword>
<reference evidence="5 6" key="1">
    <citation type="submission" date="2012-09" db="EMBL/GenBank/DDBJ databases">
        <title>Genome Sequence of alkane-degrading Bacterium Alcanivorax sp. 19-m-6.</title>
        <authorList>
            <person name="Lai Q."/>
            <person name="Shao Z."/>
        </authorList>
    </citation>
    <scope>NUCLEOTIDE SEQUENCE [LARGE SCALE GENOMIC DNA]</scope>
    <source>
        <strain evidence="5 6">19-m-6</strain>
    </source>
</reference>
<feature type="domain" description="HTH araC/xylS-type" evidence="4">
    <location>
        <begin position="269"/>
        <end position="368"/>
    </location>
</feature>
<dbReference type="SMART" id="SM00342">
    <property type="entry name" value="HTH_ARAC"/>
    <property type="match status" value="1"/>
</dbReference>
<dbReference type="Proteomes" id="UP000029444">
    <property type="component" value="Unassembled WGS sequence"/>
</dbReference>
<dbReference type="PANTHER" id="PTHR47894">
    <property type="entry name" value="HTH-TYPE TRANSCRIPTIONAL REGULATOR GADX"/>
    <property type="match status" value="1"/>
</dbReference>
<dbReference type="InterPro" id="IPR020449">
    <property type="entry name" value="Tscrpt_reg_AraC-type_HTH"/>
</dbReference>
<protein>
    <submittedName>
        <fullName evidence="5">Transcriptional regulator</fullName>
    </submittedName>
</protein>
<evidence type="ECO:0000313" key="5">
    <source>
        <dbReference type="EMBL" id="KGD63277.1"/>
    </source>
</evidence>
<dbReference type="Gene3D" id="1.10.10.60">
    <property type="entry name" value="Homeodomain-like"/>
    <property type="match status" value="1"/>
</dbReference>
<dbReference type="PANTHER" id="PTHR47894:SF1">
    <property type="entry name" value="HTH-TYPE TRANSCRIPTIONAL REGULATOR VQSM"/>
    <property type="match status" value="1"/>
</dbReference>
<organism evidence="5 6">
    <name type="scientific">Alcanivorax nanhaiticus</name>
    <dbReference type="NCBI Taxonomy" id="1177154"/>
    <lineage>
        <taxon>Bacteria</taxon>
        <taxon>Pseudomonadati</taxon>
        <taxon>Pseudomonadota</taxon>
        <taxon>Gammaproteobacteria</taxon>
        <taxon>Oceanospirillales</taxon>
        <taxon>Alcanivoracaceae</taxon>
        <taxon>Alcanivorax</taxon>
    </lineage>
</organism>